<evidence type="ECO:0000313" key="2">
    <source>
        <dbReference type="Proteomes" id="UP001064048"/>
    </source>
</evidence>
<sequence>MADDNTPTDCSLLVVVVDTNPNQRYIIEDPKVLTNCLDAVIAFSNSHLMQKAKNQLAVIGCHFHKSEYLYPSPGKPLDVRQIDGQYELFTLVEKTIKMRLVNLIKSQPQEDKPGESLLAGALAMALCYISRVRRQLSPGLTMSSRILIVTGSSDTAAQYINYMNVFFTAQKQQVLIDVCSLDKHLSLLQQGCDITGGLYLKVPSLEGLLQYLLWVFLPEASERSKLVLPGGGRVDYRAACFCHREPLSIGYVCSLCLSVAVVTRSHEESTRDHGYCFVAETSSTVFKIGGPLATKPKKKKMKI</sequence>
<organism evidence="1 2">
    <name type="scientific">Choristoneura fumiferana</name>
    <name type="common">Spruce budworm moth</name>
    <name type="synonym">Archips fumiferana</name>
    <dbReference type="NCBI Taxonomy" id="7141"/>
    <lineage>
        <taxon>Eukaryota</taxon>
        <taxon>Metazoa</taxon>
        <taxon>Ecdysozoa</taxon>
        <taxon>Arthropoda</taxon>
        <taxon>Hexapoda</taxon>
        <taxon>Insecta</taxon>
        <taxon>Pterygota</taxon>
        <taxon>Neoptera</taxon>
        <taxon>Endopterygota</taxon>
        <taxon>Lepidoptera</taxon>
        <taxon>Glossata</taxon>
        <taxon>Ditrysia</taxon>
        <taxon>Tortricoidea</taxon>
        <taxon>Tortricidae</taxon>
        <taxon>Tortricinae</taxon>
        <taxon>Choristoneura</taxon>
    </lineage>
</organism>
<comment type="caution">
    <text evidence="1">The sequence shown here is derived from an EMBL/GenBank/DDBJ whole genome shotgun (WGS) entry which is preliminary data.</text>
</comment>
<name>A0ACC0JG90_CHOFU</name>
<keyword evidence="2" id="KW-1185">Reference proteome</keyword>
<dbReference type="Proteomes" id="UP001064048">
    <property type="component" value="Chromosome 25"/>
</dbReference>
<gene>
    <name evidence="1" type="ORF">MSG28_014181</name>
</gene>
<dbReference type="EMBL" id="CM046125">
    <property type="protein sequence ID" value="KAI8423097.1"/>
    <property type="molecule type" value="Genomic_DNA"/>
</dbReference>
<accession>A0ACC0JG90</accession>
<protein>
    <submittedName>
        <fullName evidence="1">Uncharacterized protein</fullName>
    </submittedName>
</protein>
<reference evidence="1 2" key="1">
    <citation type="journal article" date="2022" name="Genome Biol. Evol.">
        <title>The Spruce Budworm Genome: Reconstructing the Evolutionary History of Antifreeze Proteins.</title>
        <authorList>
            <person name="Beliveau C."/>
            <person name="Gagne P."/>
            <person name="Picq S."/>
            <person name="Vernygora O."/>
            <person name="Keeling C.I."/>
            <person name="Pinkney K."/>
            <person name="Doucet D."/>
            <person name="Wen F."/>
            <person name="Johnston J.S."/>
            <person name="Maaroufi H."/>
            <person name="Boyle B."/>
            <person name="Laroche J."/>
            <person name="Dewar K."/>
            <person name="Juretic N."/>
            <person name="Blackburn G."/>
            <person name="Nisole A."/>
            <person name="Brunet B."/>
            <person name="Brandao M."/>
            <person name="Lumley L."/>
            <person name="Duan J."/>
            <person name="Quan G."/>
            <person name="Lucarotti C.J."/>
            <person name="Roe A.D."/>
            <person name="Sperling F.A.H."/>
            <person name="Levesque R.C."/>
            <person name="Cusson M."/>
        </authorList>
    </citation>
    <scope>NUCLEOTIDE SEQUENCE [LARGE SCALE GENOMIC DNA]</scope>
    <source>
        <strain evidence="1">Glfc:IPQL:Cfum</strain>
    </source>
</reference>
<evidence type="ECO:0000313" key="1">
    <source>
        <dbReference type="EMBL" id="KAI8423097.1"/>
    </source>
</evidence>
<proteinExistence type="predicted"/>